<feature type="region of interest" description="Disordered" evidence="1">
    <location>
        <begin position="479"/>
        <end position="507"/>
    </location>
</feature>
<evidence type="ECO:0000313" key="4">
    <source>
        <dbReference type="Proteomes" id="UP000007115"/>
    </source>
</evidence>
<dbReference type="PANTHER" id="PTHR42031:SF1">
    <property type="entry name" value="KEY LIME PATHOGENICITY PROTEIN"/>
    <property type="match status" value="1"/>
</dbReference>
<dbReference type="Pfam" id="PF25438">
    <property type="entry name" value="DUF7896"/>
    <property type="match status" value="1"/>
</dbReference>
<organism evidence="3 4">
    <name type="scientific">Hypocrea virens (strain Gv29-8 / FGSC 10586)</name>
    <name type="common">Gliocladium virens</name>
    <name type="synonym">Trichoderma virens</name>
    <dbReference type="NCBI Taxonomy" id="413071"/>
    <lineage>
        <taxon>Eukaryota</taxon>
        <taxon>Fungi</taxon>
        <taxon>Dikarya</taxon>
        <taxon>Ascomycota</taxon>
        <taxon>Pezizomycotina</taxon>
        <taxon>Sordariomycetes</taxon>
        <taxon>Hypocreomycetidae</taxon>
        <taxon>Hypocreales</taxon>
        <taxon>Hypocreaceae</taxon>
        <taxon>Trichoderma</taxon>
    </lineage>
</organism>
<dbReference type="AlphaFoldDB" id="G9N491"/>
<protein>
    <recommendedName>
        <fullName evidence="2">DUF7896 domain-containing protein</fullName>
    </recommendedName>
</protein>
<feature type="domain" description="DUF7896" evidence="2">
    <location>
        <begin position="386"/>
        <end position="474"/>
    </location>
</feature>
<dbReference type="HOGENOM" id="CLU_465437_0_0_1"/>
<dbReference type="OrthoDB" id="5377599at2759"/>
<accession>G9N491</accession>
<dbReference type="InterPro" id="IPR057218">
    <property type="entry name" value="DUF7896"/>
</dbReference>
<dbReference type="eggNOG" id="ENOG502SNJU">
    <property type="taxonomic scope" value="Eukaryota"/>
</dbReference>
<reference evidence="3 4" key="1">
    <citation type="journal article" date="2011" name="Genome Biol.">
        <title>Comparative genome sequence analysis underscores mycoparasitism as the ancestral life style of Trichoderma.</title>
        <authorList>
            <person name="Kubicek C.P."/>
            <person name="Herrera-Estrella A."/>
            <person name="Seidl-Seiboth V."/>
            <person name="Martinez D.A."/>
            <person name="Druzhinina I.S."/>
            <person name="Thon M."/>
            <person name="Zeilinger S."/>
            <person name="Casas-Flores S."/>
            <person name="Horwitz B.A."/>
            <person name="Mukherjee P.K."/>
            <person name="Mukherjee M."/>
            <person name="Kredics L."/>
            <person name="Alcaraz L.D."/>
            <person name="Aerts A."/>
            <person name="Antal Z."/>
            <person name="Atanasova L."/>
            <person name="Cervantes-Badillo M.G."/>
            <person name="Challacombe J."/>
            <person name="Chertkov O."/>
            <person name="McCluskey K."/>
            <person name="Coulpier F."/>
            <person name="Deshpande N."/>
            <person name="von Doehren H."/>
            <person name="Ebbole D.J."/>
            <person name="Esquivel-Naranjo E.U."/>
            <person name="Fekete E."/>
            <person name="Flipphi M."/>
            <person name="Glaser F."/>
            <person name="Gomez-Rodriguez E.Y."/>
            <person name="Gruber S."/>
            <person name="Han C."/>
            <person name="Henrissat B."/>
            <person name="Hermosa R."/>
            <person name="Hernandez-Onate M."/>
            <person name="Karaffa L."/>
            <person name="Kosti I."/>
            <person name="Le Crom S."/>
            <person name="Lindquist E."/>
            <person name="Lucas S."/>
            <person name="Luebeck M."/>
            <person name="Luebeck P.S."/>
            <person name="Margeot A."/>
            <person name="Metz B."/>
            <person name="Misra M."/>
            <person name="Nevalainen H."/>
            <person name="Omann M."/>
            <person name="Packer N."/>
            <person name="Perrone G."/>
            <person name="Uresti-Rivera E.E."/>
            <person name="Salamov A."/>
            <person name="Schmoll M."/>
            <person name="Seiboth B."/>
            <person name="Shapiro H."/>
            <person name="Sukno S."/>
            <person name="Tamayo-Ramos J.A."/>
            <person name="Tisch D."/>
            <person name="Wiest A."/>
            <person name="Wilkinson H.H."/>
            <person name="Zhang M."/>
            <person name="Coutinho P.M."/>
            <person name="Kenerley C.M."/>
            <person name="Monte E."/>
            <person name="Baker S.E."/>
            <person name="Grigoriev I.V."/>
        </authorList>
    </citation>
    <scope>NUCLEOTIDE SEQUENCE [LARGE SCALE GENOMIC DNA]</scope>
    <source>
        <strain evidence="4">Gv29-8 / FGSC 10586</strain>
    </source>
</reference>
<name>G9N491_HYPVG</name>
<dbReference type="RefSeq" id="XP_013952617.1">
    <property type="nucleotide sequence ID" value="XM_014097142.1"/>
</dbReference>
<keyword evidence="4" id="KW-1185">Reference proteome</keyword>
<dbReference type="Proteomes" id="UP000007115">
    <property type="component" value="Unassembled WGS sequence"/>
</dbReference>
<gene>
    <name evidence="3" type="ORF">TRIVIDRAFT_68438</name>
</gene>
<feature type="compositionally biased region" description="Polar residues" evidence="1">
    <location>
        <begin position="497"/>
        <end position="507"/>
    </location>
</feature>
<dbReference type="OMA" id="THFRVKP"/>
<dbReference type="EMBL" id="ABDF02000086">
    <property type="protein sequence ID" value="EHK18417.1"/>
    <property type="molecule type" value="Genomic_DNA"/>
</dbReference>
<dbReference type="VEuPathDB" id="FungiDB:TRIVIDRAFT_68438"/>
<comment type="caution">
    <text evidence="3">The sequence shown here is derived from an EMBL/GenBank/DDBJ whole genome shotgun (WGS) entry which is preliminary data.</text>
</comment>
<dbReference type="InParanoid" id="G9N491"/>
<evidence type="ECO:0000313" key="3">
    <source>
        <dbReference type="EMBL" id="EHK18417.1"/>
    </source>
</evidence>
<dbReference type="PANTHER" id="PTHR42031">
    <property type="entry name" value="KEY LIME PATHOGENICITY PROTEIN"/>
    <property type="match status" value="1"/>
</dbReference>
<dbReference type="STRING" id="413071.G9N491"/>
<proteinExistence type="predicted"/>
<sequence length="586" mass="64157">MAYNMEPSPKSIQGTMNFLSRSTLELPFQSPTQSAMPFSPDFAANSSALPYSVNMNQDKSHTDHVFFQQQSHQTLLQQGRALSQAAHYSLAPPPMHRDMSICSEPIMRYRQTTPSAPTGRRISHEMPFAPLAQVQENASSDENASPDVGVTPQAYFANMAQSYLSSTGTNLPLHDMFAGRQSATPSMVTASTGTELAPPMTRENSFVLASPGVNITRMPSSASYADLFPGHGASDFQQPSCSNPSKMPEELLAVGGGFSNFPTMQYPTPEYQMLASPTFAPTPMERVDSTCSTKSTASSVERRAREARERVLLQAQSTSIAPIPQPLPREPAQPALGKRSTQQVAKVKQKPKHPKLRCSYCNEIPDGFRGDHELRRHISAKHVRIVKKYVCRDPREAGMRSGLKPLNPLSRCKACASGKQYNAYYNAAAHLRRTHFRVKPIRGKGATAISERRGGKGGGDWPPMPDLKAWFVEIEVESERPTSVVTGDDPPEEGSLSPASTSATHMGTNADSFGEDDFTSDIMPVSYMEQSTQEDSQFALLSALDEGDADMLDSSQDSATSDFQSMNNMTFDIPWFDDTDLGFPSL</sequence>
<evidence type="ECO:0000259" key="2">
    <source>
        <dbReference type="Pfam" id="PF25438"/>
    </source>
</evidence>
<dbReference type="GeneID" id="25797094"/>
<evidence type="ECO:0000256" key="1">
    <source>
        <dbReference type="SAM" id="MobiDB-lite"/>
    </source>
</evidence>